<dbReference type="EMBL" id="CP025491">
    <property type="protein sequence ID" value="AUH73235.1"/>
    <property type="molecule type" value="Genomic_DNA"/>
</dbReference>
<evidence type="ECO:0000313" key="2">
    <source>
        <dbReference type="EMBL" id="AUH73235.1"/>
    </source>
</evidence>
<name>A0A2H5FNU5_9GAMM</name>
<evidence type="ECO:0000256" key="1">
    <source>
        <dbReference type="SAM" id="MobiDB-lite"/>
    </source>
</evidence>
<dbReference type="RefSeq" id="WP_101900771.1">
    <property type="nucleotide sequence ID" value="NZ_CP025491.2"/>
</dbReference>
<reference evidence="2 3" key="1">
    <citation type="submission" date="2017-12" db="EMBL/GenBank/DDBJ databases">
        <title>Legionella sainthelensi LA01-117, whole genome sequence of a clinical isolate from New Zealand.</title>
        <authorList>
            <person name="Cree S.L."/>
            <person name="Slow S."/>
            <person name="Kennedy M.A."/>
            <person name="Murdoch D.R."/>
            <person name="Biggs P.J."/>
            <person name="Anderson T."/>
        </authorList>
    </citation>
    <scope>NUCLEOTIDE SEQUENCE [LARGE SCALE GENOMIC DNA]</scope>
    <source>
        <strain evidence="2 3">LA01-117</strain>
    </source>
</reference>
<accession>A0A2H5FNU5</accession>
<feature type="compositionally biased region" description="Low complexity" evidence="1">
    <location>
        <begin position="40"/>
        <end position="63"/>
    </location>
</feature>
<feature type="compositionally biased region" description="Low complexity" evidence="1">
    <location>
        <begin position="102"/>
        <end position="127"/>
    </location>
</feature>
<feature type="compositionally biased region" description="Basic and acidic residues" evidence="1">
    <location>
        <begin position="87"/>
        <end position="98"/>
    </location>
</feature>
<dbReference type="Proteomes" id="UP000234343">
    <property type="component" value="Chromosome"/>
</dbReference>
<proteinExistence type="predicted"/>
<keyword evidence="3" id="KW-1185">Reference proteome</keyword>
<gene>
    <name evidence="2" type="ORF">CAB17_15130</name>
</gene>
<protein>
    <submittedName>
        <fullName evidence="2">Uncharacterized protein</fullName>
    </submittedName>
</protein>
<feature type="compositionally biased region" description="Polar residues" evidence="1">
    <location>
        <begin position="74"/>
        <end position="86"/>
    </location>
</feature>
<organism evidence="2 3">
    <name type="scientific">Legionella sainthelensi</name>
    <dbReference type="NCBI Taxonomy" id="28087"/>
    <lineage>
        <taxon>Bacteria</taxon>
        <taxon>Pseudomonadati</taxon>
        <taxon>Pseudomonadota</taxon>
        <taxon>Gammaproteobacteria</taxon>
        <taxon>Legionellales</taxon>
        <taxon>Legionellaceae</taxon>
        <taxon>Legionella</taxon>
    </lineage>
</organism>
<feature type="region of interest" description="Disordered" evidence="1">
    <location>
        <begin position="29"/>
        <end position="127"/>
    </location>
</feature>
<sequence length="127" mass="14253">MKLSEERDYYKNMLEFTNELLNMMFKAWNEPASNSPNSDQLTQNSNTAQNNQLTQQNTNVGQQIQPDSDGPQLGQLSSVQTNTTPRDLNKASETHDDLLNANTSENDSTNVNDNTNTNDSTNSFSFQ</sequence>
<evidence type="ECO:0000313" key="3">
    <source>
        <dbReference type="Proteomes" id="UP000234343"/>
    </source>
</evidence>
<dbReference type="KEGG" id="lsh:CAB17_15130"/>
<dbReference type="AlphaFoldDB" id="A0A2H5FNU5"/>